<dbReference type="KEGG" id="asoc:CB4_01821"/>
<evidence type="ECO:0000256" key="5">
    <source>
        <dbReference type="ARBA" id="ARBA00022989"/>
    </source>
</evidence>
<keyword evidence="5" id="KW-1133">Transmembrane helix</keyword>
<feature type="domain" description="Pycsar effector protein" evidence="8">
    <location>
        <begin position="21"/>
        <end position="214"/>
    </location>
</feature>
<dbReference type="Pfam" id="PF18967">
    <property type="entry name" value="PycTM"/>
    <property type="match status" value="1"/>
</dbReference>
<dbReference type="OrthoDB" id="5122730at2"/>
<organism evidence="9 10">
    <name type="scientific">Aneurinibacillus soli</name>
    <dbReference type="NCBI Taxonomy" id="1500254"/>
    <lineage>
        <taxon>Bacteria</taxon>
        <taxon>Bacillati</taxon>
        <taxon>Bacillota</taxon>
        <taxon>Bacilli</taxon>
        <taxon>Bacillales</taxon>
        <taxon>Paenibacillaceae</taxon>
        <taxon>Aneurinibacillus group</taxon>
        <taxon>Aneurinibacillus</taxon>
    </lineage>
</organism>
<keyword evidence="4" id="KW-0547">Nucleotide-binding</keyword>
<proteinExistence type="predicted"/>
<keyword evidence="3" id="KW-0812">Transmembrane</keyword>
<dbReference type="EMBL" id="AP017312">
    <property type="protein sequence ID" value="BAU27647.1"/>
    <property type="molecule type" value="Genomic_DNA"/>
</dbReference>
<keyword evidence="7" id="KW-0472">Membrane</keyword>
<dbReference type="Proteomes" id="UP000217696">
    <property type="component" value="Chromosome"/>
</dbReference>
<keyword evidence="10" id="KW-1185">Reference proteome</keyword>
<dbReference type="InterPro" id="IPR043760">
    <property type="entry name" value="PycTM_dom"/>
</dbReference>
<dbReference type="AlphaFoldDB" id="A0A0U5B2V5"/>
<evidence type="ECO:0000256" key="6">
    <source>
        <dbReference type="ARBA" id="ARBA00023118"/>
    </source>
</evidence>
<dbReference type="RefSeq" id="WP_096465146.1">
    <property type="nucleotide sequence ID" value="NZ_AP017312.1"/>
</dbReference>
<reference evidence="9" key="1">
    <citation type="submission" date="2015-12" db="EMBL/GenBank/DDBJ databases">
        <title>Genome sequence of Aneurinibacillus soli.</title>
        <authorList>
            <person name="Lee J.S."/>
            <person name="Lee K.C."/>
            <person name="Kim K.K."/>
            <person name="Lee B.W."/>
        </authorList>
    </citation>
    <scope>NUCLEOTIDE SEQUENCE [LARGE SCALE GENOMIC DNA]</scope>
    <source>
        <strain evidence="9">CB4</strain>
    </source>
</reference>
<comment type="subcellular location">
    <subcellularLocation>
        <location evidence="1">Cell membrane</location>
    </subcellularLocation>
</comment>
<evidence type="ECO:0000313" key="9">
    <source>
        <dbReference type="EMBL" id="BAU27647.1"/>
    </source>
</evidence>
<gene>
    <name evidence="9" type="ORF">CB4_01821</name>
</gene>
<evidence type="ECO:0000256" key="7">
    <source>
        <dbReference type="ARBA" id="ARBA00023136"/>
    </source>
</evidence>
<sequence>MINDTNNPQDEKVEDKKIELLYKAIEDNQNTIRFTDTKAGAILVLTGIVITFFSGFSKDFYTFIKGLLYKESTSGFEVLASLAYISMSLLGIYFIIRAIRLALLVISPKSGPIKSIKKDTPKSIPNLFYLNELEPSIEESNIFNDEEGTFKLTSPTSYLLNELDHLTVAKIQHILVYELQKVSYIREMKIQRVKWSIKFLGYGTLILIAVTFVVVIQNLFT</sequence>
<evidence type="ECO:0000256" key="4">
    <source>
        <dbReference type="ARBA" id="ARBA00022741"/>
    </source>
</evidence>
<evidence type="ECO:0000259" key="8">
    <source>
        <dbReference type="Pfam" id="PF18967"/>
    </source>
</evidence>
<evidence type="ECO:0000256" key="2">
    <source>
        <dbReference type="ARBA" id="ARBA00022475"/>
    </source>
</evidence>
<protein>
    <recommendedName>
        <fullName evidence="8">Pycsar effector protein domain-containing protein</fullName>
    </recommendedName>
</protein>
<keyword evidence="6" id="KW-0051">Antiviral defense</keyword>
<name>A0A0U5B2V5_9BACL</name>
<evidence type="ECO:0000256" key="1">
    <source>
        <dbReference type="ARBA" id="ARBA00004236"/>
    </source>
</evidence>
<evidence type="ECO:0000256" key="3">
    <source>
        <dbReference type="ARBA" id="ARBA00022692"/>
    </source>
</evidence>
<accession>A0A0U5B2V5</accession>
<evidence type="ECO:0000313" key="10">
    <source>
        <dbReference type="Proteomes" id="UP000217696"/>
    </source>
</evidence>
<keyword evidence="2" id="KW-1003">Cell membrane</keyword>